<evidence type="ECO:0000256" key="4">
    <source>
        <dbReference type="ARBA" id="ARBA00011738"/>
    </source>
</evidence>
<feature type="binding site" description="in other chain" evidence="14">
    <location>
        <position position="294"/>
    </location>
    <ligand>
        <name>substrate</name>
        <note>ligand shared between dimeric partners</note>
    </ligand>
</feature>
<dbReference type="InterPro" id="IPR006113">
    <property type="entry name" value="6PGDH_Gnd/GntZ"/>
</dbReference>
<organism evidence="17 18">
    <name type="scientific">Roseospira marina</name>
    <dbReference type="NCBI Taxonomy" id="140057"/>
    <lineage>
        <taxon>Bacteria</taxon>
        <taxon>Pseudomonadati</taxon>
        <taxon>Pseudomonadota</taxon>
        <taxon>Alphaproteobacteria</taxon>
        <taxon>Rhodospirillales</taxon>
        <taxon>Rhodospirillaceae</taxon>
        <taxon>Roseospira</taxon>
    </lineage>
</organism>
<evidence type="ECO:0000256" key="1">
    <source>
        <dbReference type="ARBA" id="ARBA00002526"/>
    </source>
</evidence>
<feature type="binding site" description="in other chain" evidence="14">
    <location>
        <begin position="189"/>
        <end position="190"/>
    </location>
    <ligand>
        <name>substrate</name>
        <note>ligand shared between dimeric partners</note>
    </ligand>
</feature>
<dbReference type="Proteomes" id="UP000324065">
    <property type="component" value="Unassembled WGS sequence"/>
</dbReference>
<evidence type="ECO:0000313" key="17">
    <source>
        <dbReference type="EMBL" id="KAA5605111.1"/>
    </source>
</evidence>
<dbReference type="SMART" id="SM01350">
    <property type="entry name" value="6PGD"/>
    <property type="match status" value="1"/>
</dbReference>
<feature type="active site" description="Proton donor" evidence="13">
    <location>
        <position position="193"/>
    </location>
</feature>
<name>A0A5M6IA36_9PROT</name>
<feature type="domain" description="6-phosphogluconate dehydrogenase C-terminal" evidence="16">
    <location>
        <begin position="182"/>
        <end position="478"/>
    </location>
</feature>
<keyword evidence="8 12" id="KW-0560">Oxidoreductase</keyword>
<feature type="binding site" evidence="14">
    <location>
        <position position="462"/>
    </location>
    <ligand>
        <name>substrate</name>
        <note>ligand shared between dimeric partners</note>
    </ligand>
</feature>
<comment type="catalytic activity">
    <reaction evidence="11 12 15">
        <text>6-phospho-D-gluconate + NADP(+) = D-ribulose 5-phosphate + CO2 + NADPH</text>
        <dbReference type="Rhea" id="RHEA:10116"/>
        <dbReference type="ChEBI" id="CHEBI:16526"/>
        <dbReference type="ChEBI" id="CHEBI:57783"/>
        <dbReference type="ChEBI" id="CHEBI:58121"/>
        <dbReference type="ChEBI" id="CHEBI:58349"/>
        <dbReference type="ChEBI" id="CHEBI:58759"/>
        <dbReference type="EC" id="1.1.1.44"/>
    </reaction>
</comment>
<proteinExistence type="inferred from homology"/>
<evidence type="ECO:0000256" key="5">
    <source>
        <dbReference type="ARBA" id="ARBA00013011"/>
    </source>
</evidence>
<evidence type="ECO:0000256" key="2">
    <source>
        <dbReference type="ARBA" id="ARBA00004874"/>
    </source>
</evidence>
<feature type="binding site" description="in other chain" evidence="14">
    <location>
        <position position="106"/>
    </location>
    <ligand>
        <name>substrate</name>
        <note>ligand shared between dimeric partners</note>
    </ligand>
</feature>
<evidence type="ECO:0000256" key="9">
    <source>
        <dbReference type="ARBA" id="ARBA00023064"/>
    </source>
</evidence>
<keyword evidence="18" id="KW-1185">Reference proteome</keyword>
<dbReference type="InterPro" id="IPR006114">
    <property type="entry name" value="6PGDH_C"/>
</dbReference>
<dbReference type="EMBL" id="VWPJ01000011">
    <property type="protein sequence ID" value="KAA5605111.1"/>
    <property type="molecule type" value="Genomic_DNA"/>
</dbReference>
<keyword evidence="7 12" id="KW-0521">NADP</keyword>
<dbReference type="PANTHER" id="PTHR11811">
    <property type="entry name" value="6-PHOSPHOGLUCONATE DEHYDROGENASE"/>
    <property type="match status" value="1"/>
</dbReference>
<feature type="active site" description="Proton acceptor" evidence="13">
    <location>
        <position position="186"/>
    </location>
</feature>
<feature type="binding site" evidence="14">
    <location>
        <position position="456"/>
    </location>
    <ligand>
        <name>substrate</name>
        <note>ligand shared between dimeric partners</note>
    </ligand>
</feature>
<dbReference type="InterPro" id="IPR036291">
    <property type="entry name" value="NAD(P)-bd_dom_sf"/>
</dbReference>
<dbReference type="AlphaFoldDB" id="A0A5M6IA36"/>
<dbReference type="InterPro" id="IPR006183">
    <property type="entry name" value="Pgluconate_DH"/>
</dbReference>
<dbReference type="GO" id="GO:0006098">
    <property type="term" value="P:pentose-phosphate shunt"/>
    <property type="evidence" value="ECO:0007669"/>
    <property type="project" value="UniProtKB-UniPathway"/>
</dbReference>
<feature type="binding site" description="in other chain" evidence="14">
    <location>
        <begin position="132"/>
        <end position="134"/>
    </location>
    <ligand>
        <name>substrate</name>
        <note>ligand shared between dimeric partners</note>
    </ligand>
</feature>
<dbReference type="GO" id="GO:0050661">
    <property type="term" value="F:NADP binding"/>
    <property type="evidence" value="ECO:0007669"/>
    <property type="project" value="InterPro"/>
</dbReference>
<dbReference type="FunFam" id="1.10.1040.10:FF:000032">
    <property type="entry name" value="6-phosphogluconate dehydrogenase, decarboxylating"/>
    <property type="match status" value="1"/>
</dbReference>
<comment type="caution">
    <text evidence="17">The sequence shown here is derived from an EMBL/GenBank/DDBJ whole genome shotgun (WGS) entry which is preliminary data.</text>
</comment>
<dbReference type="GO" id="GO:0004616">
    <property type="term" value="F:phosphogluconate dehydrogenase (decarboxylating) activity"/>
    <property type="evidence" value="ECO:0007669"/>
    <property type="project" value="UniProtKB-EC"/>
</dbReference>
<dbReference type="Pfam" id="PF00393">
    <property type="entry name" value="6PGD"/>
    <property type="match status" value="1"/>
</dbReference>
<dbReference type="PROSITE" id="PS00461">
    <property type="entry name" value="6PGD"/>
    <property type="match status" value="1"/>
</dbReference>
<evidence type="ECO:0000259" key="16">
    <source>
        <dbReference type="SMART" id="SM01350"/>
    </source>
</evidence>
<evidence type="ECO:0000256" key="7">
    <source>
        <dbReference type="ARBA" id="ARBA00022857"/>
    </source>
</evidence>
<dbReference type="OrthoDB" id="9804542at2"/>
<dbReference type="PIRSF" id="PIRSF000109">
    <property type="entry name" value="6PGD"/>
    <property type="match status" value="1"/>
</dbReference>
<evidence type="ECO:0000256" key="6">
    <source>
        <dbReference type="ARBA" id="ARBA00018193"/>
    </source>
</evidence>
<gene>
    <name evidence="17" type="primary">gndA</name>
    <name evidence="17" type="ORF">F1188_12575</name>
</gene>
<accession>A0A5M6IA36</accession>
<reference evidence="17 18" key="1">
    <citation type="submission" date="2019-09" db="EMBL/GenBank/DDBJ databases">
        <title>Genome sequence of Roseospira marina, one of the more divergent members of the non-sulfur purple photosynthetic bacterial family, the Rhodospirillaceae.</title>
        <authorList>
            <person name="Meyer T."/>
            <person name="Kyndt J."/>
        </authorList>
    </citation>
    <scope>NUCLEOTIDE SEQUENCE [LARGE SCALE GENOMIC DNA]</scope>
    <source>
        <strain evidence="17 18">DSM 15113</strain>
    </source>
</reference>
<dbReference type="Pfam" id="PF03446">
    <property type="entry name" value="NAD_binding_2"/>
    <property type="match status" value="1"/>
</dbReference>
<evidence type="ECO:0000256" key="10">
    <source>
        <dbReference type="ARBA" id="ARBA00023126"/>
    </source>
</evidence>
<comment type="similarity">
    <text evidence="3 12 15">Belongs to the 6-phosphogluconate dehydrogenase family.</text>
</comment>
<dbReference type="NCBIfam" id="NF006765">
    <property type="entry name" value="PRK09287.1"/>
    <property type="match status" value="1"/>
</dbReference>
<dbReference type="Gene3D" id="3.40.50.720">
    <property type="entry name" value="NAD(P)-binding Rossmann-like Domain"/>
    <property type="match status" value="1"/>
</dbReference>
<dbReference type="InterPro" id="IPR013328">
    <property type="entry name" value="6PGD_dom2"/>
</dbReference>
<sequence length="480" mass="50286">MSGQTSMGVVGLGVMGRNLALNMADHGATVAVFDPWVEARDRFEAELAATPGITITPVDTLAALVEALPRPRAILIMVKAGEPVDATLNGLAPLLEAGDVLIDGGNSRYQDTQRREAALRARGLRFIGLGVSGGEEGARHGPSLMAGGAPEAYAACRPVLEAIAARFDGVPCCARVGTDGAGHFVKMVHNGVEYGIMQILAEAFALLRDVGGLDHAAMADVFRRWNATELASYLVEITAVILDRRDDAEGADDGPLVEAILDTAGQKGTGRWSSEAALALGVATPTITESVFARSLAAAKPERVATAAVLPGPTVPSTAPHWDPEGPEVEALRQAVLGAVIATYAQGLAAIRAGAREHGWDTDLATVAEIWRAGCVIRAVLLDDIAAAFRAPNAPDSLLRAPAFADRITAAQHGWRTTVAQAVLRGTPVPGLSSALAYVDSARSARLPANLIQAQRDYFGAHTYERTDRPGTFHTEWAPG</sequence>
<dbReference type="NCBIfam" id="TIGR00873">
    <property type="entry name" value="gnd"/>
    <property type="match status" value="1"/>
</dbReference>
<dbReference type="PRINTS" id="PR00076">
    <property type="entry name" value="6PGDHDRGNASE"/>
</dbReference>
<keyword evidence="10 12" id="KW-0570">Pentose shunt</keyword>
<feature type="binding site" description="in other chain" evidence="14">
    <location>
        <position position="194"/>
    </location>
    <ligand>
        <name>substrate</name>
        <note>ligand shared between dimeric partners</note>
    </ligand>
</feature>
<evidence type="ECO:0000313" key="18">
    <source>
        <dbReference type="Proteomes" id="UP000324065"/>
    </source>
</evidence>
<evidence type="ECO:0000256" key="14">
    <source>
        <dbReference type="PIRSR" id="PIRSR000109-2"/>
    </source>
</evidence>
<dbReference type="Gene3D" id="1.10.1040.10">
    <property type="entry name" value="N-(1-d-carboxylethyl)-l-norvaline Dehydrogenase, domain 2"/>
    <property type="match status" value="1"/>
</dbReference>
<dbReference type="FunFam" id="1.20.5.320:FF:000001">
    <property type="entry name" value="6-phosphogluconate dehydrogenase, decarboxylating"/>
    <property type="match status" value="1"/>
</dbReference>
<dbReference type="RefSeq" id="WP_150062781.1">
    <property type="nucleotide sequence ID" value="NZ_JACHII010000009.1"/>
</dbReference>
<dbReference type="Gene3D" id="1.20.5.320">
    <property type="entry name" value="6-Phosphogluconate Dehydrogenase, domain 3"/>
    <property type="match status" value="1"/>
</dbReference>
<dbReference type="UniPathway" id="UPA00115">
    <property type="reaction ID" value="UER00410"/>
</dbReference>
<evidence type="ECO:0000256" key="12">
    <source>
        <dbReference type="PIRNR" id="PIRNR000109"/>
    </source>
</evidence>
<dbReference type="EC" id="1.1.1.44" evidence="5 12"/>
<evidence type="ECO:0000256" key="15">
    <source>
        <dbReference type="RuleBase" id="RU000485"/>
    </source>
</evidence>
<dbReference type="InterPro" id="IPR006115">
    <property type="entry name" value="6PGDH_NADP-bd"/>
</dbReference>
<dbReference type="SUPFAM" id="SSF48179">
    <property type="entry name" value="6-phosphogluconate dehydrogenase C-terminal domain-like"/>
    <property type="match status" value="1"/>
</dbReference>
<keyword evidence="9 15" id="KW-0311">Gluconate utilization</keyword>
<evidence type="ECO:0000256" key="3">
    <source>
        <dbReference type="ARBA" id="ARBA00008419"/>
    </source>
</evidence>
<protein>
    <recommendedName>
        <fullName evidence="6 12">6-phosphogluconate dehydrogenase, decarboxylating</fullName>
        <ecNumber evidence="5 12">1.1.1.44</ecNumber>
    </recommendedName>
</protein>
<comment type="pathway">
    <text evidence="2 12 15">Carbohydrate degradation; pentose phosphate pathway; D-ribulose 5-phosphate from D-glucose 6-phosphate (oxidative stage): step 3/3.</text>
</comment>
<dbReference type="InterPro" id="IPR006184">
    <property type="entry name" value="6PGdom_BS"/>
</dbReference>
<evidence type="ECO:0000256" key="8">
    <source>
        <dbReference type="ARBA" id="ARBA00023002"/>
    </source>
</evidence>
<dbReference type="InterPro" id="IPR008927">
    <property type="entry name" value="6-PGluconate_DH-like_C_sf"/>
</dbReference>
<evidence type="ECO:0000256" key="13">
    <source>
        <dbReference type="PIRSR" id="PIRSR000109-1"/>
    </source>
</evidence>
<feature type="binding site" description="in other chain" evidence="14">
    <location>
        <position position="267"/>
    </location>
    <ligand>
        <name>substrate</name>
        <note>ligand shared between dimeric partners</note>
    </ligand>
</feature>
<comment type="subunit">
    <text evidence="4 12">Homodimer.</text>
</comment>
<comment type="function">
    <text evidence="1 12">Catalyzes the oxidative decarboxylation of 6-phosphogluconate to ribulose 5-phosphate and CO(2), with concomitant reduction of NADP to NADPH.</text>
</comment>
<dbReference type="SUPFAM" id="SSF51735">
    <property type="entry name" value="NAD(P)-binding Rossmann-fold domains"/>
    <property type="match status" value="1"/>
</dbReference>
<evidence type="ECO:0000256" key="11">
    <source>
        <dbReference type="ARBA" id="ARBA00048640"/>
    </source>
</evidence>
<dbReference type="GO" id="GO:0019521">
    <property type="term" value="P:D-gluconate metabolic process"/>
    <property type="evidence" value="ECO:0007669"/>
    <property type="project" value="UniProtKB-KW"/>
</dbReference>